<comment type="caution">
    <text evidence="1">The sequence shown here is derived from an EMBL/GenBank/DDBJ whole genome shotgun (WGS) entry which is preliminary data.</text>
</comment>
<protein>
    <submittedName>
        <fullName evidence="1">Uncharacterized protein</fullName>
    </submittedName>
</protein>
<evidence type="ECO:0000313" key="1">
    <source>
        <dbReference type="EMBL" id="GAA3958172.1"/>
    </source>
</evidence>
<accession>A0ABP7P294</accession>
<keyword evidence="2" id="KW-1185">Reference proteome</keyword>
<gene>
    <name evidence="1" type="ORF">GCM10022278_15790</name>
</gene>
<organism evidence="1 2">
    <name type="scientific">Allohahella marinimesophila</name>
    <dbReference type="NCBI Taxonomy" id="1054972"/>
    <lineage>
        <taxon>Bacteria</taxon>
        <taxon>Pseudomonadati</taxon>
        <taxon>Pseudomonadota</taxon>
        <taxon>Gammaproteobacteria</taxon>
        <taxon>Oceanospirillales</taxon>
        <taxon>Hahellaceae</taxon>
        <taxon>Allohahella</taxon>
    </lineage>
</organism>
<dbReference type="Proteomes" id="UP001501337">
    <property type="component" value="Unassembled WGS sequence"/>
</dbReference>
<dbReference type="RefSeq" id="WP_344805043.1">
    <property type="nucleotide sequence ID" value="NZ_BAABBO010000007.1"/>
</dbReference>
<evidence type="ECO:0000313" key="2">
    <source>
        <dbReference type="Proteomes" id="UP001501337"/>
    </source>
</evidence>
<proteinExistence type="predicted"/>
<reference evidence="2" key="1">
    <citation type="journal article" date="2019" name="Int. J. Syst. Evol. Microbiol.">
        <title>The Global Catalogue of Microorganisms (GCM) 10K type strain sequencing project: providing services to taxonomists for standard genome sequencing and annotation.</title>
        <authorList>
            <consortium name="The Broad Institute Genomics Platform"/>
            <consortium name="The Broad Institute Genome Sequencing Center for Infectious Disease"/>
            <person name="Wu L."/>
            <person name="Ma J."/>
        </authorList>
    </citation>
    <scope>NUCLEOTIDE SEQUENCE [LARGE SCALE GENOMIC DNA]</scope>
    <source>
        <strain evidence="2">JCM 17555</strain>
    </source>
</reference>
<dbReference type="EMBL" id="BAABBO010000007">
    <property type="protein sequence ID" value="GAA3958172.1"/>
    <property type="molecule type" value="Genomic_DNA"/>
</dbReference>
<sequence length="58" mass="6383">MPIQEAAVRINGGSQIALKHYTLPVPQARKAIGMAEFLQLLIGKLQFLRSLQRKALPG</sequence>
<name>A0ABP7P294_9GAMM</name>